<dbReference type="Proteomes" id="UP001732700">
    <property type="component" value="Chromosome 6A"/>
</dbReference>
<keyword evidence="2" id="KW-1185">Reference proteome</keyword>
<sequence length="682" mass="73409">MGRRTHIVPAPPAALLLLVFVQLLASSSRVAVAADPPFSCGAPSNAPFCDRKLPIEQRAGDLVSKLTLEEKISQLGDESPAVARLGVPAYKWWSEALHGVANAGRGVHLDGPLRAATSFPQVILTAATFNPHLWYRIGQVIGTEARGVYNNGQAEGLTFWAPNINVFRDPRWGRGQETPGEDPTMTGKYAAVFVRGVQGYITSDCDAVAIIHDVQGYAKEPEDAVADVLKAGMDVNCGGYVQTHGLSAIQQGKITEQDIDRALHNLFTIRMRLGLFDGNPKYNRYGNIGADQVCKQEHQNLALQAAQDGIVLLKNDGGALPLSKSKVSSIAVVGPNANNASVLLGNYFGPPCISVTPLQALQGYVKDVRFVAGCNAAVCNVSNIGEAVHVASSADYVVLFMGLDQNQEREEVDRLELGLPGMQENLINSVADAAKKPVILVLLCGGPVDVTFAKNNPKIGAIVWAGYPGQAGGIAIAQVLFGEHNPGGRLPVTWYPKEFTAVPMTDMRMRADPATGYPGRTYRFYKGNTVYNFGYGLSYSKYSHSFVSKGKKSPSMTSIDGLKAIESAAGTVSYDVEEIGTEACDKLKFPAMVRVQNHGPMDGRHPVLLFLRWPNATDGRPASQLIGFESVHLKAAQAAHVEFEVSPCKHFSRVAKDGRKVIDQGSHFVGVGEDEFEMSFMA</sequence>
<reference evidence="1" key="2">
    <citation type="submission" date="2025-09" db="UniProtKB">
        <authorList>
            <consortium name="EnsemblPlants"/>
        </authorList>
    </citation>
    <scope>IDENTIFICATION</scope>
</reference>
<reference evidence="1" key="1">
    <citation type="submission" date="2021-05" db="EMBL/GenBank/DDBJ databases">
        <authorList>
            <person name="Scholz U."/>
            <person name="Mascher M."/>
            <person name="Fiebig A."/>
        </authorList>
    </citation>
    <scope>NUCLEOTIDE SEQUENCE [LARGE SCALE GENOMIC DNA]</scope>
</reference>
<name>A0ACD5YR94_AVESA</name>
<organism evidence="1 2">
    <name type="scientific">Avena sativa</name>
    <name type="common">Oat</name>
    <dbReference type="NCBI Taxonomy" id="4498"/>
    <lineage>
        <taxon>Eukaryota</taxon>
        <taxon>Viridiplantae</taxon>
        <taxon>Streptophyta</taxon>
        <taxon>Embryophyta</taxon>
        <taxon>Tracheophyta</taxon>
        <taxon>Spermatophyta</taxon>
        <taxon>Magnoliopsida</taxon>
        <taxon>Liliopsida</taxon>
        <taxon>Poales</taxon>
        <taxon>Poaceae</taxon>
        <taxon>BOP clade</taxon>
        <taxon>Pooideae</taxon>
        <taxon>Poodae</taxon>
        <taxon>Poeae</taxon>
        <taxon>Poeae Chloroplast Group 1 (Aveneae type)</taxon>
        <taxon>Aveninae</taxon>
        <taxon>Avena</taxon>
    </lineage>
</organism>
<evidence type="ECO:0000313" key="2">
    <source>
        <dbReference type="Proteomes" id="UP001732700"/>
    </source>
</evidence>
<protein>
    <submittedName>
        <fullName evidence="1">Uncharacterized protein</fullName>
    </submittedName>
</protein>
<accession>A0ACD5YR94</accession>
<evidence type="ECO:0000313" key="1">
    <source>
        <dbReference type="EnsemblPlants" id="AVESA.00010b.r2.6AG1024370.1.CDS"/>
    </source>
</evidence>
<dbReference type="EnsemblPlants" id="AVESA.00010b.r2.6AG1024370.1">
    <property type="protein sequence ID" value="AVESA.00010b.r2.6AG1024370.1.CDS"/>
    <property type="gene ID" value="AVESA.00010b.r2.6AG1024370"/>
</dbReference>
<proteinExistence type="predicted"/>